<name>A0ABS3Q9D1_9BACT</name>
<keyword evidence="2" id="KW-1185">Reference proteome</keyword>
<comment type="caution">
    <text evidence="1">The sequence shown here is derived from an EMBL/GenBank/DDBJ whole genome shotgun (WGS) entry which is preliminary data.</text>
</comment>
<protein>
    <submittedName>
        <fullName evidence="1">Uncharacterized protein</fullName>
    </submittedName>
</protein>
<proteinExistence type="predicted"/>
<accession>A0ABS3Q9D1</accession>
<sequence length="127" mass="14236">MAAPRPIFLLPHPDYDARLAPFADVLVAAGFRLDEPERPYQYPGVAGEWDSPERWTYRVSLTLAGERSRLLGSLCRITTKRVEWILSALQLDAPDDLTWLLGRSTSLVDAQQRAAQLVKAHTYASSL</sequence>
<gene>
    <name evidence="1" type="ORF">J4E00_00875</name>
</gene>
<dbReference type="Proteomes" id="UP000664369">
    <property type="component" value="Unassembled WGS sequence"/>
</dbReference>
<reference evidence="1 2" key="1">
    <citation type="submission" date="2021-03" db="EMBL/GenBank/DDBJ databases">
        <authorList>
            <person name="Kim M.K."/>
        </authorList>
    </citation>
    <scope>NUCLEOTIDE SEQUENCE [LARGE SCALE GENOMIC DNA]</scope>
    <source>
        <strain evidence="1 2">BT442</strain>
    </source>
</reference>
<evidence type="ECO:0000313" key="2">
    <source>
        <dbReference type="Proteomes" id="UP000664369"/>
    </source>
</evidence>
<dbReference type="RefSeq" id="WP_208173121.1">
    <property type="nucleotide sequence ID" value="NZ_JAGETZ010000001.1"/>
</dbReference>
<evidence type="ECO:0000313" key="1">
    <source>
        <dbReference type="EMBL" id="MBO2007583.1"/>
    </source>
</evidence>
<organism evidence="1 2">
    <name type="scientific">Hymenobacter negativus</name>
    <dbReference type="NCBI Taxonomy" id="2795026"/>
    <lineage>
        <taxon>Bacteria</taxon>
        <taxon>Pseudomonadati</taxon>
        <taxon>Bacteroidota</taxon>
        <taxon>Cytophagia</taxon>
        <taxon>Cytophagales</taxon>
        <taxon>Hymenobacteraceae</taxon>
        <taxon>Hymenobacter</taxon>
    </lineage>
</organism>
<dbReference type="EMBL" id="JAGETZ010000001">
    <property type="protein sequence ID" value="MBO2007583.1"/>
    <property type="molecule type" value="Genomic_DNA"/>
</dbReference>